<name>A0A835LJD8_9MAGN</name>
<accession>A0A835LJD8</accession>
<dbReference type="GO" id="GO:0044550">
    <property type="term" value="P:secondary metabolite biosynthetic process"/>
    <property type="evidence" value="ECO:0007669"/>
    <property type="project" value="UniProtKB-ARBA"/>
</dbReference>
<keyword evidence="4" id="KW-0503">Monooxygenase</keyword>
<evidence type="ECO:0000256" key="5">
    <source>
        <dbReference type="SAM" id="MobiDB-lite"/>
    </source>
</evidence>
<evidence type="ECO:0000313" key="7">
    <source>
        <dbReference type="Proteomes" id="UP000631114"/>
    </source>
</evidence>
<proteinExistence type="inferred from homology"/>
<sequence>MMSSPGVSGSPATITSPTGAEGSQTLKSPSSNASDSVQVVVPPPSFSYGMVPKALTASAISQEASSTHATGSNAAIQPQLPFQAQATGPSFSYNIVTNNESQIHQSRGGQSLYPFSPEMNMVPTQLHPSQQGLVQVGMSGTENPSDALRRTINPQLMAMNGAGYKDSNQFLYSMLFQAMFLPSPEDLNKMVRLGDTEWCIPFEIMKEDTFFVVLRKQNGARRFLKTEIRGYEEGSRFLVVFRLRSEDGPVRGSNSTWLSTLYFSSRNCSNDSHHSSPINGRIRSLVIVWMTNYAYKWKNPISNGKLPPGSMGLPLLGETIQFFKSQTTFDIRPFIKERMTRYGPLFKTNLVGWPVVVSTDPEFSHFIFQQEGNSVELWYLDSFMKLIGQQSLTSNTGAIHKYLRNMIMDHFGPEKQKEKLLSDMENMARENLSIWAEQESVEVKEAATTDQKRAIRILKEMVKERFYSDKKHGDFLDVVIEEMKKDAPLFNVESAAYFVFTVLFASFETVSLAITLAIKFLSEHPSVLKDLTDEHEEILKKRENVDSPLTWNEYKSMTFTSHVIDETLRLGNIAPLVFRRATRDIQIDGYTIPAGWTIMVCPPALHLNPEKYEDTLAFNPWRWMGQGSNTASKNFMAFGGGMRLCAGAEFAKLQMSVVLHFLVTKYRWTKIKGGEVVKTPGILFPNGLHIKVTEKI</sequence>
<dbReference type="Proteomes" id="UP000631114">
    <property type="component" value="Unassembled WGS sequence"/>
</dbReference>
<dbReference type="GO" id="GO:0016705">
    <property type="term" value="F:oxidoreductase activity, acting on paired donors, with incorporation or reduction of molecular oxygen"/>
    <property type="evidence" value="ECO:0007669"/>
    <property type="project" value="InterPro"/>
</dbReference>
<gene>
    <name evidence="6" type="ORF">IFM89_021873</name>
</gene>
<dbReference type="GO" id="GO:0010268">
    <property type="term" value="P:brassinosteroid homeostasis"/>
    <property type="evidence" value="ECO:0007669"/>
    <property type="project" value="TreeGrafter"/>
</dbReference>
<dbReference type="Pfam" id="PF00067">
    <property type="entry name" value="p450"/>
    <property type="match status" value="1"/>
</dbReference>
<comment type="cofactor">
    <cofactor evidence="3">
        <name>heme</name>
        <dbReference type="ChEBI" id="CHEBI:30413"/>
    </cofactor>
</comment>
<feature type="compositionally biased region" description="Polar residues" evidence="5">
    <location>
        <begin position="1"/>
        <end position="33"/>
    </location>
</feature>
<dbReference type="PANTHER" id="PTHR24286">
    <property type="entry name" value="CYTOCHROME P450 26"/>
    <property type="match status" value="1"/>
</dbReference>
<dbReference type="GO" id="GO:0004497">
    <property type="term" value="F:monooxygenase activity"/>
    <property type="evidence" value="ECO:0007669"/>
    <property type="project" value="UniProtKB-KW"/>
</dbReference>
<organism evidence="6 7">
    <name type="scientific">Coptis chinensis</name>
    <dbReference type="NCBI Taxonomy" id="261450"/>
    <lineage>
        <taxon>Eukaryota</taxon>
        <taxon>Viridiplantae</taxon>
        <taxon>Streptophyta</taxon>
        <taxon>Embryophyta</taxon>
        <taxon>Tracheophyta</taxon>
        <taxon>Spermatophyta</taxon>
        <taxon>Magnoliopsida</taxon>
        <taxon>Ranunculales</taxon>
        <taxon>Ranunculaceae</taxon>
        <taxon>Coptidoideae</taxon>
        <taxon>Coptis</taxon>
    </lineage>
</organism>
<evidence type="ECO:0000313" key="6">
    <source>
        <dbReference type="EMBL" id="KAF9597788.1"/>
    </source>
</evidence>
<dbReference type="CDD" id="cd11043">
    <property type="entry name" value="CYP90-like"/>
    <property type="match status" value="1"/>
</dbReference>
<evidence type="ECO:0000256" key="1">
    <source>
        <dbReference type="ARBA" id="ARBA00022723"/>
    </source>
</evidence>
<dbReference type="OrthoDB" id="1470350at2759"/>
<reference evidence="6 7" key="1">
    <citation type="submission" date="2020-10" db="EMBL/GenBank/DDBJ databases">
        <title>The Coptis chinensis genome and diversification of protoberbering-type alkaloids.</title>
        <authorList>
            <person name="Wang B."/>
            <person name="Shu S."/>
            <person name="Song C."/>
            <person name="Liu Y."/>
        </authorList>
    </citation>
    <scope>NUCLEOTIDE SEQUENCE [LARGE SCALE GENOMIC DNA]</scope>
    <source>
        <strain evidence="6">HL-2020</strain>
        <tissue evidence="6">Leaf</tissue>
    </source>
</reference>
<keyword evidence="1 3" id="KW-0479">Metal-binding</keyword>
<comment type="caution">
    <text evidence="6">The sequence shown here is derived from an EMBL/GenBank/DDBJ whole genome shotgun (WGS) entry which is preliminary data.</text>
</comment>
<evidence type="ECO:0000256" key="2">
    <source>
        <dbReference type="ARBA" id="ARBA00023004"/>
    </source>
</evidence>
<dbReference type="GO" id="GO:0005506">
    <property type="term" value="F:iron ion binding"/>
    <property type="evidence" value="ECO:0007669"/>
    <property type="project" value="InterPro"/>
</dbReference>
<dbReference type="SUPFAM" id="SSF48264">
    <property type="entry name" value="Cytochrome P450"/>
    <property type="match status" value="1"/>
</dbReference>
<evidence type="ECO:0000256" key="4">
    <source>
        <dbReference type="RuleBase" id="RU000461"/>
    </source>
</evidence>
<dbReference type="PROSITE" id="PS00086">
    <property type="entry name" value="CYTOCHROME_P450"/>
    <property type="match status" value="1"/>
</dbReference>
<protein>
    <recommendedName>
        <fullName evidence="8">Cytochrome P450</fullName>
    </recommendedName>
</protein>
<dbReference type="GO" id="GO:0020037">
    <property type="term" value="F:heme binding"/>
    <property type="evidence" value="ECO:0007669"/>
    <property type="project" value="InterPro"/>
</dbReference>
<comment type="similarity">
    <text evidence="4">Belongs to the cytochrome P450 family.</text>
</comment>
<keyword evidence="4" id="KW-0560">Oxidoreductase</keyword>
<dbReference type="GO" id="GO:0016132">
    <property type="term" value="P:brassinosteroid biosynthetic process"/>
    <property type="evidence" value="ECO:0007669"/>
    <property type="project" value="TreeGrafter"/>
</dbReference>
<dbReference type="Gene3D" id="1.10.630.10">
    <property type="entry name" value="Cytochrome P450"/>
    <property type="match status" value="1"/>
</dbReference>
<feature type="binding site" description="axial binding residue" evidence="3">
    <location>
        <position position="645"/>
    </location>
    <ligand>
        <name>heme</name>
        <dbReference type="ChEBI" id="CHEBI:30413"/>
    </ligand>
    <ligandPart>
        <name>Fe</name>
        <dbReference type="ChEBI" id="CHEBI:18248"/>
    </ligandPart>
</feature>
<dbReference type="InterPro" id="IPR002401">
    <property type="entry name" value="Cyt_P450_E_grp-I"/>
</dbReference>
<dbReference type="InterPro" id="IPR017972">
    <property type="entry name" value="Cyt_P450_CS"/>
</dbReference>
<dbReference type="PRINTS" id="PR00463">
    <property type="entry name" value="EP450I"/>
</dbReference>
<feature type="region of interest" description="Disordered" evidence="5">
    <location>
        <begin position="1"/>
        <end position="38"/>
    </location>
</feature>
<keyword evidence="2 3" id="KW-0408">Iron</keyword>
<dbReference type="InterPro" id="IPR036396">
    <property type="entry name" value="Cyt_P450_sf"/>
</dbReference>
<dbReference type="PANTHER" id="PTHR24286:SF305">
    <property type="entry name" value="CYTOCHROME P450 708A2"/>
    <property type="match status" value="1"/>
</dbReference>
<dbReference type="EMBL" id="JADFTS010000007">
    <property type="protein sequence ID" value="KAF9597788.1"/>
    <property type="molecule type" value="Genomic_DNA"/>
</dbReference>
<dbReference type="GO" id="GO:0016125">
    <property type="term" value="P:sterol metabolic process"/>
    <property type="evidence" value="ECO:0007669"/>
    <property type="project" value="TreeGrafter"/>
</dbReference>
<dbReference type="InterPro" id="IPR001128">
    <property type="entry name" value="Cyt_P450"/>
</dbReference>
<keyword evidence="3 4" id="KW-0349">Heme</keyword>
<evidence type="ECO:0000256" key="3">
    <source>
        <dbReference type="PIRSR" id="PIRSR602401-1"/>
    </source>
</evidence>
<dbReference type="AlphaFoldDB" id="A0A835LJD8"/>
<keyword evidence="7" id="KW-1185">Reference proteome</keyword>
<dbReference type="PRINTS" id="PR00385">
    <property type="entry name" value="P450"/>
</dbReference>
<evidence type="ECO:0008006" key="8">
    <source>
        <dbReference type="Google" id="ProtNLM"/>
    </source>
</evidence>